<evidence type="ECO:0000313" key="4">
    <source>
        <dbReference type="Proteomes" id="UP000239772"/>
    </source>
</evidence>
<accession>A0A2T1HX16</accession>
<sequence length="279" mass="30616">MKTIPALRAAVLACVALVPFAAPASAATCRDPAGFDKFLDDIRAEARARGVSDRGIEAGLAVAEYDQGIVSRDRGQKVFRQSFEEFSARMVSKYRLSKGQSLLRQMAPTFARIEQQFGVPGPVLVAIWGLETDFGAVKGNFGSLRALASLAYDCRRSEMFQNELIDALKIIDRGDMTAAEMHGAWAGEFGQTQFMPSSFLKFAVDFDGDGRRDLIRSSADALASTANFLHSYGWQRGQPWGPGTANFDVILQWNKSQVYSRTIAYYAERLAGRDTVGSQ</sequence>
<dbReference type="NCBIfam" id="TIGR02283">
    <property type="entry name" value="MltB_2"/>
    <property type="match status" value="1"/>
</dbReference>
<dbReference type="Gene3D" id="1.10.8.350">
    <property type="entry name" value="Bacterial muramidase"/>
    <property type="match status" value="1"/>
</dbReference>
<dbReference type="InterPro" id="IPR031304">
    <property type="entry name" value="SLT_2"/>
</dbReference>
<dbReference type="Gene3D" id="1.10.530.10">
    <property type="match status" value="1"/>
</dbReference>
<keyword evidence="4" id="KW-1185">Reference proteome</keyword>
<feature type="chain" id="PRO_5015754963" evidence="1">
    <location>
        <begin position="27"/>
        <end position="279"/>
    </location>
</feature>
<dbReference type="AlphaFoldDB" id="A0A2T1HX16"/>
<protein>
    <submittedName>
        <fullName evidence="3">Lytic transglycosylase</fullName>
    </submittedName>
</protein>
<dbReference type="Pfam" id="PF13406">
    <property type="entry name" value="SLT_2"/>
    <property type="match status" value="1"/>
</dbReference>
<evidence type="ECO:0000313" key="3">
    <source>
        <dbReference type="EMBL" id="PSC06154.1"/>
    </source>
</evidence>
<dbReference type="Proteomes" id="UP000239772">
    <property type="component" value="Unassembled WGS sequence"/>
</dbReference>
<feature type="signal peptide" evidence="1">
    <location>
        <begin position="1"/>
        <end position="26"/>
    </location>
</feature>
<dbReference type="InterPro" id="IPR023346">
    <property type="entry name" value="Lysozyme-like_dom_sf"/>
</dbReference>
<keyword evidence="1" id="KW-0732">Signal</keyword>
<dbReference type="OrthoDB" id="9808544at2"/>
<dbReference type="GO" id="GO:0008933">
    <property type="term" value="F:peptidoglycan lytic transglycosylase activity"/>
    <property type="evidence" value="ECO:0007669"/>
    <property type="project" value="TreeGrafter"/>
</dbReference>
<dbReference type="RefSeq" id="WP_106335562.1">
    <property type="nucleotide sequence ID" value="NZ_PVZS01000004.1"/>
</dbReference>
<dbReference type="PANTHER" id="PTHR30163:SF8">
    <property type="entry name" value="LYTIC MUREIN TRANSGLYCOSYLASE"/>
    <property type="match status" value="1"/>
</dbReference>
<organism evidence="3 4">
    <name type="scientific">Alsobacter soli</name>
    <dbReference type="NCBI Taxonomy" id="2109933"/>
    <lineage>
        <taxon>Bacteria</taxon>
        <taxon>Pseudomonadati</taxon>
        <taxon>Pseudomonadota</taxon>
        <taxon>Alphaproteobacteria</taxon>
        <taxon>Hyphomicrobiales</taxon>
        <taxon>Alsobacteraceae</taxon>
        <taxon>Alsobacter</taxon>
    </lineage>
</organism>
<name>A0A2T1HX16_9HYPH</name>
<comment type="caution">
    <text evidence="3">The sequence shown here is derived from an EMBL/GenBank/DDBJ whole genome shotgun (WGS) entry which is preliminary data.</text>
</comment>
<gene>
    <name evidence="3" type="ORF">SLNSH_04955</name>
</gene>
<dbReference type="PANTHER" id="PTHR30163">
    <property type="entry name" value="MEMBRANE-BOUND LYTIC MUREIN TRANSGLYCOSYLASE B"/>
    <property type="match status" value="1"/>
</dbReference>
<evidence type="ECO:0000256" key="1">
    <source>
        <dbReference type="SAM" id="SignalP"/>
    </source>
</evidence>
<dbReference type="GO" id="GO:0009253">
    <property type="term" value="P:peptidoglycan catabolic process"/>
    <property type="evidence" value="ECO:0007669"/>
    <property type="project" value="TreeGrafter"/>
</dbReference>
<feature type="domain" description="Transglycosylase SLT" evidence="2">
    <location>
        <begin position="35"/>
        <end position="241"/>
    </location>
</feature>
<evidence type="ECO:0000259" key="2">
    <source>
        <dbReference type="Pfam" id="PF13406"/>
    </source>
</evidence>
<proteinExistence type="predicted"/>
<dbReference type="EMBL" id="PVZS01000004">
    <property type="protein sequence ID" value="PSC06154.1"/>
    <property type="molecule type" value="Genomic_DNA"/>
</dbReference>
<dbReference type="InterPro" id="IPR011970">
    <property type="entry name" value="MltB_2"/>
</dbReference>
<dbReference type="SUPFAM" id="SSF53955">
    <property type="entry name" value="Lysozyme-like"/>
    <property type="match status" value="1"/>
</dbReference>
<dbReference type="InterPro" id="IPR043426">
    <property type="entry name" value="MltB-like"/>
</dbReference>
<reference evidence="4" key="1">
    <citation type="submission" date="2018-03" db="EMBL/GenBank/DDBJ databases">
        <authorList>
            <person name="Sun L."/>
            <person name="Liu H."/>
            <person name="Chen W."/>
            <person name="Huang K."/>
            <person name="Liu W."/>
            <person name="Gao X."/>
        </authorList>
    </citation>
    <scope>NUCLEOTIDE SEQUENCE [LARGE SCALE GENOMIC DNA]</scope>
    <source>
        <strain evidence="4">SH9</strain>
    </source>
</reference>
<dbReference type="CDD" id="cd13399">
    <property type="entry name" value="Slt35-like"/>
    <property type="match status" value="1"/>
</dbReference>
<dbReference type="FunFam" id="1.10.8.350:FF:000001">
    <property type="entry name" value="Lytic murein transglycosylase B"/>
    <property type="match status" value="1"/>
</dbReference>